<keyword evidence="5" id="KW-1185">Reference proteome</keyword>
<dbReference type="InterPro" id="IPR007021">
    <property type="entry name" value="DUF659"/>
</dbReference>
<protein>
    <recommendedName>
        <fullName evidence="6">DUF659 domain-containing protein</fullName>
    </recommendedName>
</protein>
<feature type="region of interest" description="Disordered" evidence="1">
    <location>
        <begin position="646"/>
        <end position="679"/>
    </location>
</feature>
<feature type="domain" description="HAT C-terminal dimerisation" evidence="3">
    <location>
        <begin position="570"/>
        <end position="627"/>
    </location>
</feature>
<dbReference type="PANTHER" id="PTHR32166">
    <property type="entry name" value="OSJNBA0013A04.12 PROTEIN"/>
    <property type="match status" value="1"/>
</dbReference>
<dbReference type="PANTHER" id="PTHR32166:SF122">
    <property type="entry name" value="OS09G0499600 PROTEIN"/>
    <property type="match status" value="1"/>
</dbReference>
<dbReference type="SUPFAM" id="SSF53098">
    <property type="entry name" value="Ribonuclease H-like"/>
    <property type="match status" value="1"/>
</dbReference>
<dbReference type="Pfam" id="PF04937">
    <property type="entry name" value="DUF659"/>
    <property type="match status" value="1"/>
</dbReference>
<dbReference type="InterPro" id="IPR008906">
    <property type="entry name" value="HATC_C_dom"/>
</dbReference>
<evidence type="ECO:0000313" key="5">
    <source>
        <dbReference type="Proteomes" id="UP000242715"/>
    </source>
</evidence>
<sequence length="679" mass="76511">MEQSCTREGGGVDEEEKGFTCAGVSQKRKGDDLVGGSSEDVFKNIEIPKDFADKIWEYGISLDGEDAIQCNCDDVITGGLYRFLYHLAGTEHGGEGYGGGGDEEEEKGCTCVGVGEKRKGEEVGGDGSSEDVFIFKKSRDGSKDKRMEILKEEADQAIASFFYNNGIPLKVVESESFIAMIDMISRYGVGFEPPSVEDLRGKYLTENVRLTNESLEEHRSVWKKTGCSIMVDGWTDKKKRSILNLLVNSLKGTFFLKSVDASDMLESPEKLFKMMDDIVEEVGEDNVVQIVTDVTPYYKAAGKMLMEKRTRLYWTPCATHCIEMMLNDYEKIPIYEEIITKGKKITTFIYSRSSLITLLHKFTKGVGLVRQGITRCVTSYLTLGRLYEKNEALRKMFTSKEWTSSQFAKTSVGKYAEDVVLDKVFWENVMICLNGANPLVDVLRLVNSIDEPATGFIYKAKEQAKEEIQRNLSKGGIESFVPLWEIIDERWDKQLHSPLHAAGYFLNPQIHYRPGFRDDIKVKDGLHHCIARMVADPEERAKIETQLDVFDKQANILGHPLAVMTVGDEIPSNWWSTFGDGLPELQKFACRVLSLTCSSYGDLRNQRAFKMVHAKKRNLLRQKTHNDDVFVMANIKLAEKKQAGGSVELNLDGNGDNEDEDEDEHEDGDDDLVSVRCDF</sequence>
<evidence type="ECO:0000256" key="1">
    <source>
        <dbReference type="SAM" id="MobiDB-lite"/>
    </source>
</evidence>
<proteinExistence type="predicted"/>
<reference evidence="5" key="1">
    <citation type="journal article" date="2017" name="Front. Plant Sci.">
        <title>Climate Clever Clovers: New Paradigm to Reduce the Environmental Footprint of Ruminants by Breeding Low Methanogenic Forages Utilizing Haplotype Variation.</title>
        <authorList>
            <person name="Kaur P."/>
            <person name="Appels R."/>
            <person name="Bayer P.E."/>
            <person name="Keeble-Gagnere G."/>
            <person name="Wang J."/>
            <person name="Hirakawa H."/>
            <person name="Shirasawa K."/>
            <person name="Vercoe P."/>
            <person name="Stefanova K."/>
            <person name="Durmic Z."/>
            <person name="Nichols P."/>
            <person name="Revell C."/>
            <person name="Isobe S.N."/>
            <person name="Edwards D."/>
            <person name="Erskine W."/>
        </authorList>
    </citation>
    <scope>NUCLEOTIDE SEQUENCE [LARGE SCALE GENOMIC DNA]</scope>
    <source>
        <strain evidence="5">cv. Daliak</strain>
    </source>
</reference>
<dbReference type="AlphaFoldDB" id="A0A2Z6NZX3"/>
<evidence type="ECO:0000259" key="2">
    <source>
        <dbReference type="Pfam" id="PF04937"/>
    </source>
</evidence>
<gene>
    <name evidence="4" type="ORF">TSUD_285020</name>
</gene>
<accession>A0A2Z6NZX3</accession>
<dbReference type="InterPro" id="IPR012337">
    <property type="entry name" value="RNaseH-like_sf"/>
</dbReference>
<name>A0A2Z6NZX3_TRISU</name>
<dbReference type="EMBL" id="DF974506">
    <property type="protein sequence ID" value="GAU49016.1"/>
    <property type="molecule type" value="Genomic_DNA"/>
</dbReference>
<evidence type="ECO:0008006" key="6">
    <source>
        <dbReference type="Google" id="ProtNLM"/>
    </source>
</evidence>
<feature type="compositionally biased region" description="Acidic residues" evidence="1">
    <location>
        <begin position="655"/>
        <end position="672"/>
    </location>
</feature>
<organism evidence="4 5">
    <name type="scientific">Trifolium subterraneum</name>
    <name type="common">Subterranean clover</name>
    <dbReference type="NCBI Taxonomy" id="3900"/>
    <lineage>
        <taxon>Eukaryota</taxon>
        <taxon>Viridiplantae</taxon>
        <taxon>Streptophyta</taxon>
        <taxon>Embryophyta</taxon>
        <taxon>Tracheophyta</taxon>
        <taxon>Spermatophyta</taxon>
        <taxon>Magnoliopsida</taxon>
        <taxon>eudicotyledons</taxon>
        <taxon>Gunneridae</taxon>
        <taxon>Pentapetalae</taxon>
        <taxon>rosids</taxon>
        <taxon>fabids</taxon>
        <taxon>Fabales</taxon>
        <taxon>Fabaceae</taxon>
        <taxon>Papilionoideae</taxon>
        <taxon>50 kb inversion clade</taxon>
        <taxon>NPAAA clade</taxon>
        <taxon>Hologalegina</taxon>
        <taxon>IRL clade</taxon>
        <taxon>Trifolieae</taxon>
        <taxon>Trifolium</taxon>
    </lineage>
</organism>
<dbReference type="GO" id="GO:0046983">
    <property type="term" value="F:protein dimerization activity"/>
    <property type="evidence" value="ECO:0007669"/>
    <property type="project" value="InterPro"/>
</dbReference>
<evidence type="ECO:0000313" key="4">
    <source>
        <dbReference type="EMBL" id="GAU49016.1"/>
    </source>
</evidence>
<feature type="domain" description="DUF659" evidence="2">
    <location>
        <begin position="194"/>
        <end position="345"/>
    </location>
</feature>
<dbReference type="OrthoDB" id="1419480at2759"/>
<dbReference type="Proteomes" id="UP000242715">
    <property type="component" value="Unassembled WGS sequence"/>
</dbReference>
<dbReference type="Pfam" id="PF05699">
    <property type="entry name" value="Dimer_Tnp_hAT"/>
    <property type="match status" value="1"/>
</dbReference>
<evidence type="ECO:0000259" key="3">
    <source>
        <dbReference type="Pfam" id="PF05699"/>
    </source>
</evidence>